<comment type="similarity">
    <text evidence="1">Belongs to the ClpA/ClpB family. Torsin subfamily.</text>
</comment>
<feature type="domain" description="Torsin-1A C-terminal" evidence="4">
    <location>
        <begin position="356"/>
        <end position="411"/>
    </location>
</feature>
<dbReference type="AlphaFoldDB" id="A0A1S3K9P7"/>
<dbReference type="InterPro" id="IPR027417">
    <property type="entry name" value="P-loop_NTPase"/>
</dbReference>
<evidence type="ECO:0000256" key="1">
    <source>
        <dbReference type="ARBA" id="ARBA00006235"/>
    </source>
</evidence>
<dbReference type="Gene3D" id="3.40.50.300">
    <property type="entry name" value="P-loop containing nucleotide triphosphate hydrolases"/>
    <property type="match status" value="1"/>
</dbReference>
<proteinExistence type="inferred from homology"/>
<dbReference type="InParanoid" id="A0A1S3K9P7"/>
<dbReference type="InterPro" id="IPR010448">
    <property type="entry name" value="Torsin"/>
</dbReference>
<dbReference type="OMA" id="HISEQMF"/>
<keyword evidence="3" id="KW-0472">Membrane</keyword>
<organism evidence="5 6">
    <name type="scientific">Lingula anatina</name>
    <name type="common">Brachiopod</name>
    <name type="synonym">Lingula unguis</name>
    <dbReference type="NCBI Taxonomy" id="7574"/>
    <lineage>
        <taxon>Eukaryota</taxon>
        <taxon>Metazoa</taxon>
        <taxon>Spiralia</taxon>
        <taxon>Lophotrochozoa</taxon>
        <taxon>Brachiopoda</taxon>
        <taxon>Linguliformea</taxon>
        <taxon>Lingulata</taxon>
        <taxon>Lingulida</taxon>
        <taxon>Linguloidea</taxon>
        <taxon>Lingulidae</taxon>
        <taxon>Lingula</taxon>
    </lineage>
</organism>
<evidence type="ECO:0000313" key="5">
    <source>
        <dbReference type="Proteomes" id="UP000085678"/>
    </source>
</evidence>
<dbReference type="PANTHER" id="PTHR10760:SF2">
    <property type="entry name" value="LD13476P-RELATED"/>
    <property type="match status" value="1"/>
</dbReference>
<dbReference type="InterPro" id="IPR049337">
    <property type="entry name" value="TOR1A_C"/>
</dbReference>
<dbReference type="GeneID" id="106179908"/>
<evidence type="ECO:0000256" key="2">
    <source>
        <dbReference type="SAM" id="MobiDB-lite"/>
    </source>
</evidence>
<dbReference type="GO" id="GO:0012505">
    <property type="term" value="C:endomembrane system"/>
    <property type="evidence" value="ECO:0007669"/>
    <property type="project" value="UniProtKB-ARBA"/>
</dbReference>
<dbReference type="STRING" id="7574.A0A1S3K9P7"/>
<feature type="region of interest" description="Disordered" evidence="2">
    <location>
        <begin position="52"/>
        <end position="87"/>
    </location>
</feature>
<protein>
    <submittedName>
        <fullName evidence="6">Torsin-1A</fullName>
    </submittedName>
</protein>
<dbReference type="Proteomes" id="UP000085678">
    <property type="component" value="Unplaced"/>
</dbReference>
<keyword evidence="3" id="KW-0812">Transmembrane</keyword>
<dbReference type="KEGG" id="lak:106179908"/>
<dbReference type="Pfam" id="PF06309">
    <property type="entry name" value="Torsin"/>
    <property type="match status" value="1"/>
</dbReference>
<dbReference type="SUPFAM" id="SSF52540">
    <property type="entry name" value="P-loop containing nucleoside triphosphate hydrolases"/>
    <property type="match status" value="1"/>
</dbReference>
<dbReference type="PANTHER" id="PTHR10760">
    <property type="entry name" value="TORSIN"/>
    <property type="match status" value="1"/>
</dbReference>
<reference evidence="6" key="1">
    <citation type="submission" date="2025-08" db="UniProtKB">
        <authorList>
            <consortium name="RefSeq"/>
        </authorList>
    </citation>
    <scope>IDENTIFICATION</scope>
    <source>
        <tissue evidence="6">Gonads</tissue>
    </source>
</reference>
<dbReference type="Pfam" id="PF21376">
    <property type="entry name" value="TOR1A_C"/>
    <property type="match status" value="1"/>
</dbReference>
<keyword evidence="3" id="KW-1133">Transmembrane helix</keyword>
<keyword evidence="5" id="KW-1185">Reference proteome</keyword>
<feature type="transmembrane region" description="Helical" evidence="3">
    <location>
        <begin position="120"/>
        <end position="139"/>
    </location>
</feature>
<gene>
    <name evidence="6" type="primary">LOC106179908</name>
</gene>
<feature type="region of interest" description="Disordered" evidence="2">
    <location>
        <begin position="1"/>
        <end position="30"/>
    </location>
</feature>
<evidence type="ECO:0000313" key="6">
    <source>
        <dbReference type="RefSeq" id="XP_013419169.1"/>
    </source>
</evidence>
<feature type="compositionally biased region" description="Polar residues" evidence="2">
    <location>
        <begin position="17"/>
        <end position="30"/>
    </location>
</feature>
<dbReference type="GO" id="GO:0016887">
    <property type="term" value="F:ATP hydrolysis activity"/>
    <property type="evidence" value="ECO:0007669"/>
    <property type="project" value="InterPro"/>
</dbReference>
<dbReference type="RefSeq" id="XP_013419169.1">
    <property type="nucleotide sequence ID" value="XM_013563715.1"/>
</dbReference>
<sequence length="414" mass="47351">MSELSTPKRKQLGIVSRDNSTLNESPSSKYVLSRRQTTLDQFLCKPVKRRERCDSPCRGPTPSAHPPGRNLTQAYTPRSKKTRPKTDIKEHKTVNAVQSTSRQANNVAIQSNTFCLKRRLCFCLILVLSMIIIGVLRQVTHPTCGHLTMNFTVLELALKEKVFGQHLAVNISLSRIKKYLEDRTAFQPLVLSFHGWTGGGKNYMSSIIAENIPNVRQHKFIIPLHFPNPSNMNSNMYQHQITEWMKSNISNCAINLFIIDEMDKANPGLILGMQETLEELRDWKAKAKTIVIFLSNSQGKAINLFILDALREGRQREDITYSELSYLFESAAETNMWFHALHKKGLIDAYVPFLPLEKTHVKRCIERDLKEKGYAPSEKLVQHISEQMFYFPEELPIFSKSGCKRVNTKVDLSL</sequence>
<evidence type="ECO:0000259" key="4">
    <source>
        <dbReference type="Pfam" id="PF21376"/>
    </source>
</evidence>
<name>A0A1S3K9P7_LINAN</name>
<dbReference type="OrthoDB" id="19623at2759"/>
<dbReference type="GO" id="GO:0005524">
    <property type="term" value="F:ATP binding"/>
    <property type="evidence" value="ECO:0007669"/>
    <property type="project" value="InterPro"/>
</dbReference>
<evidence type="ECO:0000256" key="3">
    <source>
        <dbReference type="SAM" id="Phobius"/>
    </source>
</evidence>
<dbReference type="GO" id="GO:0005737">
    <property type="term" value="C:cytoplasm"/>
    <property type="evidence" value="ECO:0007669"/>
    <property type="project" value="UniProtKB-ARBA"/>
</dbReference>
<accession>A0A1S3K9P7</accession>